<accession>A0A1Y2G1G5</accession>
<dbReference type="EMBL" id="MCGR01000003">
    <property type="protein sequence ID" value="ORY90748.1"/>
    <property type="molecule type" value="Genomic_DNA"/>
</dbReference>
<dbReference type="AlphaFoldDB" id="A0A1Y2G1G5"/>
<dbReference type="OrthoDB" id="1058301at2759"/>
<dbReference type="GO" id="GO:0006629">
    <property type="term" value="P:lipid metabolic process"/>
    <property type="evidence" value="ECO:0007669"/>
    <property type="project" value="InterPro"/>
</dbReference>
<feature type="domain" description="GP-PDE" evidence="1">
    <location>
        <begin position="27"/>
        <end position="268"/>
    </location>
</feature>
<dbReference type="PANTHER" id="PTHR43805">
    <property type="entry name" value="GLYCEROPHOSPHORYL DIESTER PHOSPHODIESTERASE"/>
    <property type="match status" value="1"/>
</dbReference>
<proteinExistence type="predicted"/>
<sequence length="321" mass="36409">MSAAAVSLPPAKPPLVHHKSSYEGELPSCWGHRGASAAYPENTLASFEAAIRDGAEGIESDVHITEDSEIVMFHDPHLDRTTNGTGRIQTQKYHGVLDKLVTNKSPHQKIPTFRETIALLMRPENMKVFLNIDVKVDNDPERLFALMHEIVSSYPDFKTVLAPRLVLGLWHPKYVEPATRLIPYIRLTHIGMSPALARKYFWDACGAFSMNFSCLVGADGESFRKECKAANKDLYVWTVNKRAEMIEATKWGAKAILTDRTAEFLKLREQMNEDWLTVSAETTWKFQWTSIWYTSLANYLLASWERYVLTQAAGEFKLVGR</sequence>
<dbReference type="PANTHER" id="PTHR43805:SF1">
    <property type="entry name" value="GP-PDE DOMAIN-CONTAINING PROTEIN"/>
    <property type="match status" value="1"/>
</dbReference>
<gene>
    <name evidence="2" type="ORF">BCR35DRAFT_299314</name>
</gene>
<dbReference type="Proteomes" id="UP000193467">
    <property type="component" value="Unassembled WGS sequence"/>
</dbReference>
<dbReference type="Gene3D" id="3.20.20.190">
    <property type="entry name" value="Phosphatidylinositol (PI) phosphodiesterase"/>
    <property type="match status" value="1"/>
</dbReference>
<evidence type="ECO:0000259" key="1">
    <source>
        <dbReference type="PROSITE" id="PS51704"/>
    </source>
</evidence>
<name>A0A1Y2G1G5_9BASI</name>
<comment type="caution">
    <text evidence="2">The sequence shown here is derived from an EMBL/GenBank/DDBJ whole genome shotgun (WGS) entry which is preliminary data.</text>
</comment>
<dbReference type="Pfam" id="PF03009">
    <property type="entry name" value="GDPD"/>
    <property type="match status" value="1"/>
</dbReference>
<dbReference type="InterPro" id="IPR030395">
    <property type="entry name" value="GP_PDE_dom"/>
</dbReference>
<dbReference type="InParanoid" id="A0A1Y2G1G5"/>
<dbReference type="SUPFAM" id="SSF51695">
    <property type="entry name" value="PLC-like phosphodiesterases"/>
    <property type="match status" value="1"/>
</dbReference>
<dbReference type="FunCoup" id="A0A1Y2G1G5">
    <property type="interactions" value="81"/>
</dbReference>
<keyword evidence="3" id="KW-1185">Reference proteome</keyword>
<protein>
    <submittedName>
        <fullName evidence="2">PLC-like phosphodiesterase</fullName>
    </submittedName>
</protein>
<evidence type="ECO:0000313" key="3">
    <source>
        <dbReference type="Proteomes" id="UP000193467"/>
    </source>
</evidence>
<dbReference type="CDD" id="cd08570">
    <property type="entry name" value="GDPD_YPL206cp_fungi"/>
    <property type="match status" value="1"/>
</dbReference>
<dbReference type="GO" id="GO:0008081">
    <property type="term" value="F:phosphoric diester hydrolase activity"/>
    <property type="evidence" value="ECO:0007669"/>
    <property type="project" value="InterPro"/>
</dbReference>
<dbReference type="InterPro" id="IPR017946">
    <property type="entry name" value="PLC-like_Pdiesterase_TIM-brl"/>
</dbReference>
<organism evidence="2 3">
    <name type="scientific">Leucosporidium creatinivorum</name>
    <dbReference type="NCBI Taxonomy" id="106004"/>
    <lineage>
        <taxon>Eukaryota</taxon>
        <taxon>Fungi</taxon>
        <taxon>Dikarya</taxon>
        <taxon>Basidiomycota</taxon>
        <taxon>Pucciniomycotina</taxon>
        <taxon>Microbotryomycetes</taxon>
        <taxon>Leucosporidiales</taxon>
        <taxon>Leucosporidium</taxon>
    </lineage>
</organism>
<reference evidence="2 3" key="1">
    <citation type="submission" date="2016-07" db="EMBL/GenBank/DDBJ databases">
        <title>Pervasive Adenine N6-methylation of Active Genes in Fungi.</title>
        <authorList>
            <consortium name="DOE Joint Genome Institute"/>
            <person name="Mondo S.J."/>
            <person name="Dannebaum R.O."/>
            <person name="Kuo R.C."/>
            <person name="Labutti K."/>
            <person name="Haridas S."/>
            <person name="Kuo A."/>
            <person name="Salamov A."/>
            <person name="Ahrendt S.R."/>
            <person name="Lipzen A."/>
            <person name="Sullivan W."/>
            <person name="Andreopoulos W.B."/>
            <person name="Clum A."/>
            <person name="Lindquist E."/>
            <person name="Daum C."/>
            <person name="Ramamoorthy G.K."/>
            <person name="Gryganskyi A."/>
            <person name="Culley D."/>
            <person name="Magnuson J.K."/>
            <person name="James T.Y."/>
            <person name="O'Malley M.A."/>
            <person name="Stajich J.E."/>
            <person name="Spatafora J.W."/>
            <person name="Visel A."/>
            <person name="Grigoriev I.V."/>
        </authorList>
    </citation>
    <scope>NUCLEOTIDE SEQUENCE [LARGE SCALE GENOMIC DNA]</scope>
    <source>
        <strain evidence="2 3">62-1032</strain>
    </source>
</reference>
<dbReference type="STRING" id="106004.A0A1Y2G1G5"/>
<evidence type="ECO:0000313" key="2">
    <source>
        <dbReference type="EMBL" id="ORY90748.1"/>
    </source>
</evidence>
<dbReference type="PROSITE" id="PS51704">
    <property type="entry name" value="GP_PDE"/>
    <property type="match status" value="1"/>
</dbReference>